<dbReference type="SUPFAM" id="SSF50022">
    <property type="entry name" value="ISP domain"/>
    <property type="match status" value="1"/>
</dbReference>
<dbReference type="Pfam" id="PF00355">
    <property type="entry name" value="Rieske"/>
    <property type="match status" value="1"/>
</dbReference>
<dbReference type="GO" id="GO:0016705">
    <property type="term" value="F:oxidoreductase activity, acting on paired donors, with incorporation or reduction of molecular oxygen"/>
    <property type="evidence" value="ECO:0007669"/>
    <property type="project" value="UniProtKB-ARBA"/>
</dbReference>
<sequence length="285" mass="29454">MAQHLIKQVEDLGALDGLCRSAAGRVRRATRCRAVKNALSGTWLGHQLHPMLTDVPIGAWAMASVLDATAGPAGAGAARRLVGVGLLAAVPTAVSGASDWSDSYGPDQRIGAVHGICNATATVLQTASWVARGRGRRGTGAVLSGIGFAFTAGASYLGGHLTLVRGVGVSHTAFQPEVDEWTDVAALDALSEGEPMRVKAGEVPVVLVRRGPTVYALSAVCTHAGGPLDQGEVLDDGDCVRCPWHGSEFRLADGSAVRGPAAADARRWETKVDDEGRVHVRSAAS</sequence>
<accession>A0A7H1B1Q9</accession>
<evidence type="ECO:0000256" key="4">
    <source>
        <dbReference type="ARBA" id="ARBA00023014"/>
    </source>
</evidence>
<comment type="cofactor">
    <cofactor evidence="5">
        <name>[2Fe-2S] cluster</name>
        <dbReference type="ChEBI" id="CHEBI:190135"/>
    </cofactor>
</comment>
<evidence type="ECO:0000259" key="7">
    <source>
        <dbReference type="PROSITE" id="PS51296"/>
    </source>
</evidence>
<dbReference type="PANTHER" id="PTHR21496:SF0">
    <property type="entry name" value="RIESKE DOMAIN-CONTAINING PROTEIN"/>
    <property type="match status" value="1"/>
</dbReference>
<keyword evidence="9" id="KW-1185">Reference proteome</keyword>
<dbReference type="PROSITE" id="PS51296">
    <property type="entry name" value="RIESKE"/>
    <property type="match status" value="1"/>
</dbReference>
<keyword evidence="3" id="KW-0408">Iron</keyword>
<evidence type="ECO:0000256" key="5">
    <source>
        <dbReference type="ARBA" id="ARBA00034078"/>
    </source>
</evidence>
<dbReference type="GO" id="GO:0004497">
    <property type="term" value="F:monooxygenase activity"/>
    <property type="evidence" value="ECO:0007669"/>
    <property type="project" value="UniProtKB-ARBA"/>
</dbReference>
<comment type="similarity">
    <text evidence="6">Belongs to the bacterial ring-hydroxylating dioxygenase ferredoxin component family.</text>
</comment>
<evidence type="ECO:0000313" key="9">
    <source>
        <dbReference type="Proteomes" id="UP000516428"/>
    </source>
</evidence>
<protein>
    <submittedName>
        <fullName evidence="8">Rieske (2Fe-2S) protein</fullName>
    </submittedName>
</protein>
<dbReference type="RefSeq" id="WP_188335419.1">
    <property type="nucleotide sequence ID" value="NZ_CP061281.1"/>
</dbReference>
<dbReference type="InterPro" id="IPR019251">
    <property type="entry name" value="DUF2231_TM"/>
</dbReference>
<evidence type="ECO:0000256" key="2">
    <source>
        <dbReference type="ARBA" id="ARBA00022723"/>
    </source>
</evidence>
<evidence type="ECO:0000313" key="8">
    <source>
        <dbReference type="EMBL" id="QNS02664.1"/>
    </source>
</evidence>
<proteinExistence type="inferred from homology"/>
<feature type="domain" description="Rieske" evidence="7">
    <location>
        <begin position="182"/>
        <end position="279"/>
    </location>
</feature>
<dbReference type="InterPro" id="IPR036922">
    <property type="entry name" value="Rieske_2Fe-2S_sf"/>
</dbReference>
<dbReference type="GO" id="GO:0046872">
    <property type="term" value="F:metal ion binding"/>
    <property type="evidence" value="ECO:0007669"/>
    <property type="project" value="UniProtKB-KW"/>
</dbReference>
<reference evidence="8 9" key="1">
    <citation type="submission" date="2020-09" db="EMBL/GenBank/DDBJ databases">
        <title>A novel species.</title>
        <authorList>
            <person name="Gao J."/>
        </authorList>
    </citation>
    <scope>NUCLEOTIDE SEQUENCE [LARGE SCALE GENOMIC DNA]</scope>
    <source>
        <strain evidence="8 9">CRXT-Y-14</strain>
    </source>
</reference>
<name>A0A7H1B1Q9_9ACTN</name>
<dbReference type="Pfam" id="PF09990">
    <property type="entry name" value="DUF2231"/>
    <property type="match status" value="1"/>
</dbReference>
<keyword evidence="2" id="KW-0479">Metal-binding</keyword>
<gene>
    <name evidence="8" type="ORF">IAG42_02870</name>
</gene>
<organism evidence="8 9">
    <name type="scientific">Streptomyces xanthii</name>
    <dbReference type="NCBI Taxonomy" id="2768069"/>
    <lineage>
        <taxon>Bacteria</taxon>
        <taxon>Bacillati</taxon>
        <taxon>Actinomycetota</taxon>
        <taxon>Actinomycetes</taxon>
        <taxon>Kitasatosporales</taxon>
        <taxon>Streptomycetaceae</taxon>
        <taxon>Streptomyces</taxon>
    </lineage>
</organism>
<keyword evidence="1" id="KW-0001">2Fe-2S</keyword>
<dbReference type="CDD" id="cd03467">
    <property type="entry name" value="Rieske"/>
    <property type="match status" value="1"/>
</dbReference>
<dbReference type="AlphaFoldDB" id="A0A7H1B1Q9"/>
<dbReference type="EMBL" id="CP061281">
    <property type="protein sequence ID" value="QNS02664.1"/>
    <property type="molecule type" value="Genomic_DNA"/>
</dbReference>
<dbReference type="Proteomes" id="UP000516428">
    <property type="component" value="Chromosome"/>
</dbReference>
<dbReference type="KEGG" id="sxn:IAG42_02870"/>
<keyword evidence="4" id="KW-0411">Iron-sulfur</keyword>
<dbReference type="GO" id="GO:0051537">
    <property type="term" value="F:2 iron, 2 sulfur cluster binding"/>
    <property type="evidence" value="ECO:0007669"/>
    <property type="project" value="UniProtKB-KW"/>
</dbReference>
<dbReference type="InterPro" id="IPR017941">
    <property type="entry name" value="Rieske_2Fe-2S"/>
</dbReference>
<evidence type="ECO:0000256" key="3">
    <source>
        <dbReference type="ARBA" id="ARBA00023004"/>
    </source>
</evidence>
<evidence type="ECO:0000256" key="1">
    <source>
        <dbReference type="ARBA" id="ARBA00022714"/>
    </source>
</evidence>
<dbReference type="Gene3D" id="2.102.10.10">
    <property type="entry name" value="Rieske [2Fe-2S] iron-sulphur domain"/>
    <property type="match status" value="1"/>
</dbReference>
<evidence type="ECO:0000256" key="6">
    <source>
        <dbReference type="ARBA" id="ARBA00038001"/>
    </source>
</evidence>
<dbReference type="PANTHER" id="PTHR21496">
    <property type="entry name" value="FERREDOXIN-RELATED"/>
    <property type="match status" value="1"/>
</dbReference>